<dbReference type="InterPro" id="IPR010982">
    <property type="entry name" value="Lambda_DNA-bd_dom_sf"/>
</dbReference>
<dbReference type="KEGG" id="mon:G8E03_10645"/>
<dbReference type="Proteomes" id="UP000500791">
    <property type="component" value="Chromosome"/>
</dbReference>
<dbReference type="AlphaFoldDB" id="A0A6G7VN17"/>
<dbReference type="Gene3D" id="1.10.260.40">
    <property type="entry name" value="lambda repressor-like DNA-binding domains"/>
    <property type="match status" value="1"/>
</dbReference>
<dbReference type="RefSeq" id="WP_166191470.1">
    <property type="nucleotide sequence ID" value="NZ_CP049811.1"/>
</dbReference>
<dbReference type="PANTHER" id="PTHR34475">
    <property type="match status" value="1"/>
</dbReference>
<reference evidence="2 3" key="1">
    <citation type="submission" date="2020-03" db="EMBL/GenBank/DDBJ databases">
        <title>Complete genome sequence of Monaibacterium sp. ALG8 with diverse plasmids.</title>
        <authorList>
            <person name="Sun C."/>
        </authorList>
    </citation>
    <scope>NUCLEOTIDE SEQUENCE [LARGE SCALE GENOMIC DNA]</scope>
    <source>
        <strain evidence="2 3">ALG8</strain>
    </source>
</reference>
<name>A0A6G7VN17_9RHOB</name>
<dbReference type="Pfam" id="PF13464">
    <property type="entry name" value="RodZ_C"/>
    <property type="match status" value="1"/>
</dbReference>
<organism evidence="2 3">
    <name type="scientific">Pontivivens nitratireducens</name>
    <dbReference type="NCBI Taxonomy" id="2758038"/>
    <lineage>
        <taxon>Bacteria</taxon>
        <taxon>Pseudomonadati</taxon>
        <taxon>Pseudomonadota</taxon>
        <taxon>Alphaproteobacteria</taxon>
        <taxon>Rhodobacterales</taxon>
        <taxon>Paracoccaceae</taxon>
        <taxon>Pontivivens</taxon>
    </lineage>
</organism>
<feature type="domain" description="Cytoskeleton protein RodZ-like C-terminal" evidence="1">
    <location>
        <begin position="300"/>
        <end position="365"/>
    </location>
</feature>
<dbReference type="PANTHER" id="PTHR34475:SF1">
    <property type="entry name" value="CYTOSKELETON PROTEIN RODZ"/>
    <property type="match status" value="1"/>
</dbReference>
<sequence>MAWDTDGTLSGFDSYEVTLGDQLRGERATKGKSLLDVQRELRIKAAYIAAIENCDLEVFPNRGFVAGYVRSYARYLGLAPEEIYQRFCFHSGFNGVNADIQGRHVQGRAGATAQSRVVSHKVDLKNDPLSRGKLSGPVAESGFDFRALLGGTLSLLVMAGLLGGVGYGGWRVLQEVQRVELAPVSQTPVVADEGVTLATVTPDESDITTRAATSTVERDAALERLYRPEPLVPVMAPRDGPIASIDPEQVGSFANRITNDLVPEQETVVAANMDALPPSAAELLASVEMPPVPPIVSVIASQAAWIRVSQADGATLFETILAAGESYVVPEGVDSPELRAGNSGSVFLSVGDQLFGPLGNGPRVAKQVSLLAEDIPQVWSLAEPTAEQSAALQGALISTAERTARATD</sequence>
<dbReference type="Pfam" id="PF13413">
    <property type="entry name" value="HTH_25"/>
    <property type="match status" value="1"/>
</dbReference>
<proteinExistence type="predicted"/>
<dbReference type="GO" id="GO:0003677">
    <property type="term" value="F:DNA binding"/>
    <property type="evidence" value="ECO:0007669"/>
    <property type="project" value="InterPro"/>
</dbReference>
<keyword evidence="3" id="KW-1185">Reference proteome</keyword>
<evidence type="ECO:0000313" key="3">
    <source>
        <dbReference type="Proteomes" id="UP000500791"/>
    </source>
</evidence>
<gene>
    <name evidence="2" type="ORF">G8E03_10645</name>
</gene>
<dbReference type="EMBL" id="CP049811">
    <property type="protein sequence ID" value="QIK41187.1"/>
    <property type="molecule type" value="Genomic_DNA"/>
</dbReference>
<protein>
    <submittedName>
        <fullName evidence="2">DUF4115 domain-containing protein</fullName>
    </submittedName>
</protein>
<evidence type="ECO:0000259" key="1">
    <source>
        <dbReference type="Pfam" id="PF13464"/>
    </source>
</evidence>
<evidence type="ECO:0000313" key="2">
    <source>
        <dbReference type="EMBL" id="QIK41187.1"/>
    </source>
</evidence>
<dbReference type="InterPro" id="IPR025194">
    <property type="entry name" value="RodZ-like_C"/>
</dbReference>
<accession>A0A6G7VN17</accession>
<dbReference type="InterPro" id="IPR050400">
    <property type="entry name" value="Bact_Cytoskel_RodZ"/>
</dbReference>